<dbReference type="Proteomes" id="UP000613030">
    <property type="component" value="Unassembled WGS sequence"/>
</dbReference>
<evidence type="ECO:0000313" key="5">
    <source>
        <dbReference type="Proteomes" id="UP000613030"/>
    </source>
</evidence>
<proteinExistence type="predicted"/>
<feature type="domain" description="FAD-binding" evidence="3">
    <location>
        <begin position="9"/>
        <end position="317"/>
    </location>
</feature>
<dbReference type="PANTHER" id="PTHR13789">
    <property type="entry name" value="MONOOXYGENASE"/>
    <property type="match status" value="1"/>
</dbReference>
<keyword evidence="1" id="KW-0560">Oxidoreductase</keyword>
<dbReference type="PRINTS" id="PR00420">
    <property type="entry name" value="RNGMNOXGNASE"/>
</dbReference>
<reference evidence="4 5" key="1">
    <citation type="submission" date="2021-01" db="EMBL/GenBank/DDBJ databases">
        <title>Chryseolinea sp. Jin1 Genome sequencing and assembly.</title>
        <authorList>
            <person name="Kim I."/>
        </authorList>
    </citation>
    <scope>NUCLEOTIDE SEQUENCE [LARGE SCALE GENOMIC DNA]</scope>
    <source>
        <strain evidence="4 5">Jin1</strain>
    </source>
</reference>
<gene>
    <name evidence="4" type="ORF">JI741_15380</name>
</gene>
<evidence type="ECO:0000259" key="3">
    <source>
        <dbReference type="Pfam" id="PF01494"/>
    </source>
</evidence>
<name>A0ABS1KTL5_9BACT</name>
<dbReference type="SUPFAM" id="SSF51905">
    <property type="entry name" value="FAD/NAD(P)-binding domain"/>
    <property type="match status" value="1"/>
</dbReference>
<keyword evidence="2 4" id="KW-0503">Monooxygenase</keyword>
<evidence type="ECO:0000313" key="4">
    <source>
        <dbReference type="EMBL" id="MBL0742607.1"/>
    </source>
</evidence>
<sequence>MTKTKRLSIIGGGIGGLTLAIALRKKGYEPTVYESAPALKPLGAGLGLAANAIKAFDEIGISDDVLQAGKILKKFTLRDQRGNTLSVADAESLSGRYGVPSNFTIHRADLHEVLLSKLPPHSVVLGKTCVRFDQRASGVVLHFSDGSAIETDYVMACDGVHSVFRKQLVPNSLPRYAGYTCWRAVIDTLPPSLDGEATGESWGIGRRFGIVPLSNHRVYWFATLNAPANDLSKKAYTVADLQKVFGEFHSPVPEVLAHTKNEQLIWNDIVDIKPLRQFAFGNIVLMGDAAHATTPNMGQGACMAIEDAVILAQCIAQNAEPIVAFQRFEARRLNRTRHIIVDSRRIGRVGQWENRFLINVRNTALRLTSERVAAQQFKFISDVSFQ</sequence>
<dbReference type="InterPro" id="IPR050493">
    <property type="entry name" value="FAD-dep_Monooxygenase_BioMet"/>
</dbReference>
<dbReference type="EMBL" id="JAERRB010000004">
    <property type="protein sequence ID" value="MBL0742607.1"/>
    <property type="molecule type" value="Genomic_DNA"/>
</dbReference>
<dbReference type="InterPro" id="IPR036188">
    <property type="entry name" value="FAD/NAD-bd_sf"/>
</dbReference>
<dbReference type="PANTHER" id="PTHR13789:SF309">
    <property type="entry name" value="PUTATIVE (AFU_ORTHOLOGUE AFUA_6G14510)-RELATED"/>
    <property type="match status" value="1"/>
</dbReference>
<dbReference type="GO" id="GO:0004497">
    <property type="term" value="F:monooxygenase activity"/>
    <property type="evidence" value="ECO:0007669"/>
    <property type="project" value="UniProtKB-KW"/>
</dbReference>
<keyword evidence="5" id="KW-1185">Reference proteome</keyword>
<comment type="caution">
    <text evidence="4">The sequence shown here is derived from an EMBL/GenBank/DDBJ whole genome shotgun (WGS) entry which is preliminary data.</text>
</comment>
<dbReference type="InterPro" id="IPR002938">
    <property type="entry name" value="FAD-bd"/>
</dbReference>
<protein>
    <submittedName>
        <fullName evidence="4">FAD-dependent monooxygenase</fullName>
    </submittedName>
</protein>
<dbReference type="Gene3D" id="3.50.50.60">
    <property type="entry name" value="FAD/NAD(P)-binding domain"/>
    <property type="match status" value="1"/>
</dbReference>
<dbReference type="RefSeq" id="WP_202011010.1">
    <property type="nucleotide sequence ID" value="NZ_JAERRB010000004.1"/>
</dbReference>
<dbReference type="NCBIfam" id="NF005243">
    <property type="entry name" value="PRK06753.1"/>
    <property type="match status" value="1"/>
</dbReference>
<accession>A0ABS1KTL5</accession>
<evidence type="ECO:0000256" key="2">
    <source>
        <dbReference type="ARBA" id="ARBA00023033"/>
    </source>
</evidence>
<organism evidence="4 5">
    <name type="scientific">Chryseolinea lacunae</name>
    <dbReference type="NCBI Taxonomy" id="2801331"/>
    <lineage>
        <taxon>Bacteria</taxon>
        <taxon>Pseudomonadati</taxon>
        <taxon>Bacteroidota</taxon>
        <taxon>Cytophagia</taxon>
        <taxon>Cytophagales</taxon>
        <taxon>Fulvivirgaceae</taxon>
        <taxon>Chryseolinea</taxon>
    </lineage>
</organism>
<dbReference type="Pfam" id="PF01494">
    <property type="entry name" value="FAD_binding_3"/>
    <property type="match status" value="1"/>
</dbReference>
<evidence type="ECO:0000256" key="1">
    <source>
        <dbReference type="ARBA" id="ARBA00023002"/>
    </source>
</evidence>